<feature type="domain" description="DHFR" evidence="10">
    <location>
        <begin position="22"/>
        <end position="186"/>
    </location>
</feature>
<dbReference type="PANTHER" id="PTHR48069:SF3">
    <property type="entry name" value="DIHYDROFOLATE REDUCTASE"/>
    <property type="match status" value="1"/>
</dbReference>
<dbReference type="GO" id="GO:0046452">
    <property type="term" value="P:dihydrofolate metabolic process"/>
    <property type="evidence" value="ECO:0007669"/>
    <property type="project" value="TreeGrafter"/>
</dbReference>
<dbReference type="GO" id="GO:0046654">
    <property type="term" value="P:tetrahydrofolate biosynthetic process"/>
    <property type="evidence" value="ECO:0007669"/>
    <property type="project" value="UniProtKB-UniPathway"/>
</dbReference>
<evidence type="ECO:0000256" key="5">
    <source>
        <dbReference type="ARBA" id="ARBA00022857"/>
    </source>
</evidence>
<evidence type="ECO:0000256" key="3">
    <source>
        <dbReference type="ARBA" id="ARBA00012856"/>
    </source>
</evidence>
<proteinExistence type="inferred from homology"/>
<dbReference type="PROSITE" id="PS51330">
    <property type="entry name" value="DHFR_2"/>
    <property type="match status" value="1"/>
</dbReference>
<dbReference type="CDD" id="cd00209">
    <property type="entry name" value="DHFR"/>
    <property type="match status" value="1"/>
</dbReference>
<sequence length="186" mass="21554">MKPVHPSNFENPLGVEMCKNRGVRGIVACDPRGVIGLEGKLPWHYPEDLQFFSETIQKFPIVMGRKTWETLPRKYFVDRAVVVFSHEKRQGVHGEIWVTSLEEFLLLDLSSPTFLIGGGELYSLFLENQIVRDFFISHIKKEYAGDTFFPLSLLETWTKTVLRDTQEITTCYYENHHSQNTKNISL</sequence>
<dbReference type="GO" id="GO:0046655">
    <property type="term" value="P:folic acid metabolic process"/>
    <property type="evidence" value="ECO:0007669"/>
    <property type="project" value="TreeGrafter"/>
</dbReference>
<dbReference type="InterPro" id="IPR017925">
    <property type="entry name" value="DHFR_CS"/>
</dbReference>
<comment type="pathway">
    <text evidence="1 8">Cofactor biosynthesis; tetrahydrofolate biosynthesis; 5,6,7,8-tetrahydrofolate from 7,8-dihydrofolate: step 1/1.</text>
</comment>
<evidence type="ECO:0000256" key="6">
    <source>
        <dbReference type="ARBA" id="ARBA00023002"/>
    </source>
</evidence>
<dbReference type="InterPro" id="IPR001796">
    <property type="entry name" value="DHFR_dom"/>
</dbReference>
<dbReference type="SUPFAM" id="SSF53597">
    <property type="entry name" value="Dihydrofolate reductase-like"/>
    <property type="match status" value="1"/>
</dbReference>
<evidence type="ECO:0000256" key="7">
    <source>
        <dbReference type="ARBA" id="ARBA00025067"/>
    </source>
</evidence>
<organism evidence="11">
    <name type="scientific">Chlamydia pneumoniae</name>
    <name type="common">Chlamydophila pneumoniae</name>
    <dbReference type="NCBI Taxonomy" id="83558"/>
    <lineage>
        <taxon>Bacteria</taxon>
        <taxon>Pseudomonadati</taxon>
        <taxon>Chlamydiota</taxon>
        <taxon>Chlamydiia</taxon>
        <taxon>Chlamydiales</taxon>
        <taxon>Chlamydiaceae</taxon>
        <taxon>Chlamydia/Chlamydophila group</taxon>
        <taxon>Chlamydia</taxon>
    </lineage>
</organism>
<comment type="function">
    <text evidence="7 8">Key enzyme in folate metabolism. Catalyzes an essential reaction for de novo glycine and purine synthesis, and for DNA precursor synthesis.</text>
</comment>
<name>A0A0F7WTG7_CHLPN</name>
<keyword evidence="5 8" id="KW-0521">NADP</keyword>
<evidence type="ECO:0000256" key="2">
    <source>
        <dbReference type="ARBA" id="ARBA00009539"/>
    </source>
</evidence>
<protein>
    <recommendedName>
        <fullName evidence="3 8">Dihydrofolate reductase</fullName>
        <ecNumber evidence="3 8">1.5.1.3</ecNumber>
    </recommendedName>
</protein>
<accession>A0A0F7WTG7</accession>
<evidence type="ECO:0000256" key="1">
    <source>
        <dbReference type="ARBA" id="ARBA00004903"/>
    </source>
</evidence>
<dbReference type="InterPro" id="IPR024072">
    <property type="entry name" value="DHFR-like_dom_sf"/>
</dbReference>
<dbReference type="EMBL" id="LN847056">
    <property type="protein sequence ID" value="CRI42881.1"/>
    <property type="molecule type" value="Genomic_DNA"/>
</dbReference>
<evidence type="ECO:0000259" key="10">
    <source>
        <dbReference type="PROSITE" id="PS51330"/>
    </source>
</evidence>
<dbReference type="GO" id="GO:0006730">
    <property type="term" value="P:one-carbon metabolic process"/>
    <property type="evidence" value="ECO:0007669"/>
    <property type="project" value="UniProtKB-KW"/>
</dbReference>
<dbReference type="GO" id="GO:0004146">
    <property type="term" value="F:dihydrofolate reductase activity"/>
    <property type="evidence" value="ECO:0007669"/>
    <property type="project" value="UniProtKB-EC"/>
</dbReference>
<comment type="similarity">
    <text evidence="2 8 9">Belongs to the dihydrofolate reductase family.</text>
</comment>
<dbReference type="PROSITE" id="PS00075">
    <property type="entry name" value="DHFR_1"/>
    <property type="match status" value="1"/>
</dbReference>
<dbReference type="PRINTS" id="PR00070">
    <property type="entry name" value="DHFR"/>
</dbReference>
<dbReference type="Pfam" id="PF00186">
    <property type="entry name" value="DHFR_1"/>
    <property type="match status" value="1"/>
</dbReference>
<dbReference type="GO" id="GO:0005829">
    <property type="term" value="C:cytosol"/>
    <property type="evidence" value="ECO:0007669"/>
    <property type="project" value="TreeGrafter"/>
</dbReference>
<gene>
    <name evidence="11" type="primary">folA2</name>
    <name evidence="11" type="ORF">BN1224_DC9_BZ_00050</name>
</gene>
<dbReference type="PANTHER" id="PTHR48069">
    <property type="entry name" value="DIHYDROFOLATE REDUCTASE"/>
    <property type="match status" value="1"/>
</dbReference>
<dbReference type="InterPro" id="IPR012259">
    <property type="entry name" value="DHFR"/>
</dbReference>
<dbReference type="PIRSF" id="PIRSF000194">
    <property type="entry name" value="DHFR"/>
    <property type="match status" value="1"/>
</dbReference>
<dbReference type="AlphaFoldDB" id="A0A0F7WTG7"/>
<evidence type="ECO:0000256" key="9">
    <source>
        <dbReference type="RuleBase" id="RU004474"/>
    </source>
</evidence>
<evidence type="ECO:0000256" key="8">
    <source>
        <dbReference type="PIRNR" id="PIRNR000194"/>
    </source>
</evidence>
<comment type="catalytic activity">
    <reaction evidence="8">
        <text>(6S)-5,6,7,8-tetrahydrofolate + NADP(+) = 7,8-dihydrofolate + NADPH + H(+)</text>
        <dbReference type="Rhea" id="RHEA:15009"/>
        <dbReference type="ChEBI" id="CHEBI:15378"/>
        <dbReference type="ChEBI" id="CHEBI:57451"/>
        <dbReference type="ChEBI" id="CHEBI:57453"/>
        <dbReference type="ChEBI" id="CHEBI:57783"/>
        <dbReference type="ChEBI" id="CHEBI:58349"/>
        <dbReference type="EC" id="1.5.1.3"/>
    </reaction>
</comment>
<dbReference type="Gene3D" id="3.40.430.10">
    <property type="entry name" value="Dihydrofolate Reductase, subunit A"/>
    <property type="match status" value="1"/>
</dbReference>
<evidence type="ECO:0000313" key="11">
    <source>
        <dbReference type="EMBL" id="CRI42881.1"/>
    </source>
</evidence>
<dbReference type="UniPathway" id="UPA00077">
    <property type="reaction ID" value="UER00158"/>
</dbReference>
<evidence type="ECO:0000256" key="4">
    <source>
        <dbReference type="ARBA" id="ARBA00022563"/>
    </source>
</evidence>
<dbReference type="EC" id="1.5.1.3" evidence="3 8"/>
<keyword evidence="4 8" id="KW-0554">One-carbon metabolism</keyword>
<keyword evidence="6 8" id="KW-0560">Oxidoreductase</keyword>
<reference evidence="11" key="1">
    <citation type="submission" date="2015-05" db="EMBL/GenBank/DDBJ databases">
        <authorList>
            <person name="Rattei Thomas"/>
        </authorList>
    </citation>
    <scope>NUCLEOTIDE SEQUENCE</scope>
    <source>
        <strain evidence="11">DC9</strain>
    </source>
</reference>
<dbReference type="GO" id="GO:0050661">
    <property type="term" value="F:NADP binding"/>
    <property type="evidence" value="ECO:0007669"/>
    <property type="project" value="InterPro"/>
</dbReference>